<reference evidence="8 9" key="1">
    <citation type="journal article" date="2013" name="Genome Announc.">
        <title>Complete Genome Sequence of Mycoplasma putrefaciens Strain 9231, One of the Agents of Contagious Agalactia in Goats.</title>
        <authorList>
            <person name="Dupuy V."/>
            <person name="Sirand-Pugnet P."/>
            <person name="Baranowski E."/>
            <person name="Barre A."/>
            <person name="Breton M."/>
            <person name="Couture C."/>
            <person name="Dordet-Frisoni E."/>
            <person name="Gaurivaud P."/>
            <person name="Jacob D."/>
            <person name="Lemaitre C."/>
            <person name="Manso-Silvan L."/>
            <person name="Nikolski M."/>
            <person name="Nouvel L.X."/>
            <person name="Poumarat F."/>
            <person name="Tardy F."/>
            <person name="Thebault P."/>
            <person name="Theil S."/>
            <person name="Citti C."/>
            <person name="Blanchard A."/>
            <person name="Thiaucourt F."/>
        </authorList>
    </citation>
    <scope>NUCLEOTIDE SEQUENCE [LARGE SCALE GENOMIC DNA]</scope>
    <source>
        <strain evidence="8">Mput9231</strain>
    </source>
</reference>
<gene>
    <name evidence="8" type="ORF">MPUT9231_7230</name>
</gene>
<comment type="similarity">
    <text evidence="2">Belongs to the chromate ion transporter (CHR) (TC 2.A.51) family.</text>
</comment>
<dbReference type="GO" id="GO:0015109">
    <property type="term" value="F:chromate transmembrane transporter activity"/>
    <property type="evidence" value="ECO:0007669"/>
    <property type="project" value="InterPro"/>
</dbReference>
<dbReference type="KEGG" id="mput:MPUT9231_7230"/>
<dbReference type="PATRIC" id="fig|1292033.3.peg.713"/>
<feature type="transmembrane region" description="Helical" evidence="7">
    <location>
        <begin position="180"/>
        <end position="198"/>
    </location>
</feature>
<proteinExistence type="inferred from homology"/>
<keyword evidence="9" id="KW-1185">Reference proteome</keyword>
<dbReference type="RefSeq" id="WP_015587625.1">
    <property type="nucleotide sequence ID" value="NC_021083.1"/>
</dbReference>
<keyword evidence="5 7" id="KW-1133">Transmembrane helix</keyword>
<accession>M9WHZ0</accession>
<evidence type="ECO:0000313" key="8">
    <source>
        <dbReference type="EMBL" id="AGJ91110.1"/>
    </source>
</evidence>
<evidence type="ECO:0000256" key="7">
    <source>
        <dbReference type="SAM" id="Phobius"/>
    </source>
</evidence>
<dbReference type="EMBL" id="CP004357">
    <property type="protein sequence ID" value="AGJ91110.1"/>
    <property type="molecule type" value="Genomic_DNA"/>
</dbReference>
<dbReference type="OrthoDB" id="401329at2"/>
<dbReference type="Pfam" id="PF02417">
    <property type="entry name" value="Chromate_transp"/>
    <property type="match status" value="1"/>
</dbReference>
<feature type="transmembrane region" description="Helical" evidence="7">
    <location>
        <begin position="81"/>
        <end position="106"/>
    </location>
</feature>
<evidence type="ECO:0000256" key="5">
    <source>
        <dbReference type="ARBA" id="ARBA00022989"/>
    </source>
</evidence>
<keyword evidence="3" id="KW-1003">Cell membrane</keyword>
<dbReference type="GO" id="GO:0005886">
    <property type="term" value="C:plasma membrane"/>
    <property type="evidence" value="ECO:0007669"/>
    <property type="project" value="UniProtKB-SubCell"/>
</dbReference>
<dbReference type="InterPro" id="IPR003370">
    <property type="entry name" value="Chromate_transpt"/>
</dbReference>
<keyword evidence="6 7" id="KW-0472">Membrane</keyword>
<evidence type="ECO:0000256" key="4">
    <source>
        <dbReference type="ARBA" id="ARBA00022692"/>
    </source>
</evidence>
<dbReference type="Proteomes" id="UP000012984">
    <property type="component" value="Chromosome"/>
</dbReference>
<organism evidence="8 9">
    <name type="scientific">Mycoplasma putrefaciens Mput9231</name>
    <dbReference type="NCBI Taxonomy" id="1292033"/>
    <lineage>
        <taxon>Bacteria</taxon>
        <taxon>Bacillati</taxon>
        <taxon>Mycoplasmatota</taxon>
        <taxon>Mollicutes</taxon>
        <taxon>Mycoplasmataceae</taxon>
        <taxon>Mycoplasma</taxon>
    </lineage>
</organism>
<protein>
    <submittedName>
        <fullName evidence="8">Chromate transport protein</fullName>
    </submittedName>
</protein>
<dbReference type="AlphaFoldDB" id="M9WHZ0"/>
<evidence type="ECO:0000313" key="9">
    <source>
        <dbReference type="Proteomes" id="UP000012984"/>
    </source>
</evidence>
<keyword evidence="4 7" id="KW-0812">Transmembrane</keyword>
<sequence length="223" mass="25313">MILALLVSLVMITFISLSVFGGGQVFMPIFAWLWRSLATWFNVKIDEEFINNIFAIANSTPGILSPKFATITGYIVANGQWWGYFAMILTYLAFVIPPIFMMQIALKYSEKFSDSTFFKNLIKLMNPVVAGIIIALAIELIIGTMFPFIVFNQSAANYWGFVDPKNPTNKIKFLKGWRQIVLWIYVPIGVSLSTFLYLKKIQVFGLVLANVIIALILFQPWLN</sequence>
<dbReference type="InterPro" id="IPR052518">
    <property type="entry name" value="CHR_Transporter"/>
</dbReference>
<evidence type="ECO:0000256" key="3">
    <source>
        <dbReference type="ARBA" id="ARBA00022475"/>
    </source>
</evidence>
<dbReference type="HOGENOM" id="CLU_1244186_0_0_14"/>
<dbReference type="eggNOG" id="COG2059">
    <property type="taxonomic scope" value="Bacteria"/>
</dbReference>
<evidence type="ECO:0000256" key="6">
    <source>
        <dbReference type="ARBA" id="ARBA00023136"/>
    </source>
</evidence>
<evidence type="ECO:0000256" key="2">
    <source>
        <dbReference type="ARBA" id="ARBA00005262"/>
    </source>
</evidence>
<comment type="subcellular location">
    <subcellularLocation>
        <location evidence="1">Cell membrane</location>
        <topology evidence="1">Multi-pass membrane protein</topology>
    </subcellularLocation>
</comment>
<name>M9WHZ0_9MOLU</name>
<feature type="transmembrane region" description="Helical" evidence="7">
    <location>
        <begin position="203"/>
        <end position="222"/>
    </location>
</feature>
<dbReference type="PANTHER" id="PTHR43663">
    <property type="entry name" value="CHROMATE TRANSPORT PROTEIN-RELATED"/>
    <property type="match status" value="1"/>
</dbReference>
<dbReference type="PANTHER" id="PTHR43663:SF1">
    <property type="entry name" value="CHROMATE TRANSPORTER"/>
    <property type="match status" value="1"/>
</dbReference>
<feature type="transmembrane region" description="Helical" evidence="7">
    <location>
        <begin position="127"/>
        <end position="151"/>
    </location>
</feature>
<evidence type="ECO:0000256" key="1">
    <source>
        <dbReference type="ARBA" id="ARBA00004651"/>
    </source>
</evidence>